<dbReference type="FunFam" id="3.40.630.10:FF:000015">
    <property type="entry name" value="Aminoacyl-histidine dipeptidase PepD"/>
    <property type="match status" value="1"/>
</dbReference>
<keyword evidence="5" id="KW-0378">Hydrolase</keyword>
<organism evidence="19 20">
    <name type="scientific">[Ruminococcus] lactaris</name>
    <dbReference type="NCBI Taxonomy" id="46228"/>
    <lineage>
        <taxon>Bacteria</taxon>
        <taxon>Bacillati</taxon>
        <taxon>Bacillota</taxon>
        <taxon>Clostridia</taxon>
        <taxon>Lachnospirales</taxon>
        <taxon>Lachnospiraceae</taxon>
        <taxon>Mediterraneibacter</taxon>
    </lineage>
</organism>
<dbReference type="Pfam" id="PF07687">
    <property type="entry name" value="M20_dimer"/>
    <property type="match status" value="1"/>
</dbReference>
<dbReference type="Gene3D" id="3.40.630.10">
    <property type="entry name" value="Zn peptidases"/>
    <property type="match status" value="2"/>
</dbReference>
<evidence type="ECO:0000256" key="9">
    <source>
        <dbReference type="ARBA" id="ARBA00036421"/>
    </source>
</evidence>
<evidence type="ECO:0000313" key="20">
    <source>
        <dbReference type="Proteomes" id="UP000260793"/>
    </source>
</evidence>
<dbReference type="Proteomes" id="UP000260793">
    <property type="component" value="Unassembled WGS sequence"/>
</dbReference>
<dbReference type="NCBIfam" id="TIGR01893">
    <property type="entry name" value="aa-his-dipept"/>
    <property type="match status" value="1"/>
</dbReference>
<dbReference type="AlphaFoldDB" id="A0A3E4LUS9"/>
<dbReference type="PIRSF" id="PIRSF016599">
    <property type="entry name" value="Xaa-His_dipept"/>
    <property type="match status" value="1"/>
</dbReference>
<dbReference type="FunFam" id="3.40.630.10:FF:000018">
    <property type="entry name" value="Aminoacyl-histidine dipeptidase PepD"/>
    <property type="match status" value="1"/>
</dbReference>
<keyword evidence="3" id="KW-0645">Protease</keyword>
<evidence type="ECO:0000256" key="3">
    <source>
        <dbReference type="ARBA" id="ARBA00022670"/>
    </source>
</evidence>
<evidence type="ECO:0000256" key="6">
    <source>
        <dbReference type="ARBA" id="ARBA00022833"/>
    </source>
</evidence>
<evidence type="ECO:0000256" key="4">
    <source>
        <dbReference type="ARBA" id="ARBA00022723"/>
    </source>
</evidence>
<feature type="domain" description="Peptidase M20 dimerisation" evidence="18">
    <location>
        <begin position="210"/>
        <end position="279"/>
    </location>
</feature>
<comment type="catalytic activity">
    <reaction evidence="9">
        <text>Hydrolysis of dipeptides, preferentially hydrophobic dipeptides including prolyl amino acids.</text>
        <dbReference type="EC" id="3.4.13.18"/>
    </reaction>
</comment>
<keyword evidence="4" id="KW-0479">Metal-binding</keyword>
<dbReference type="CDD" id="cd03890">
    <property type="entry name" value="M20_pepD"/>
    <property type="match status" value="1"/>
</dbReference>
<sequence length="485" mass="53538">MDYKITGYEPEKLFHFFEEISAIPRGSGNEKGISDYLVKFAKDRGLEVIQDDAYNVVIKKAGSRGAEDHAPVMLQGHMDMVCEKRAGVEHDFEKDGLDLIIRDGRMTANGTTLGGDNGVAVALMLMVLDDDEIEHPPVECVFTTEEEVGLNGAKALDKSVLKARTMINMDSEDEGVATVSCAGGLRVQFTKEIKRTVMQGSLLTLKVEGLLGGHSGQDIDKERQNADLLMARMIQRLFKETEGQLVSFNGGSKDNAIPRECEASLIYESDEEAAKAEELACELAETYAEELASAEPDFSCEISCETNRTAEAIPQDAAKEFICAMRLAPNGIQKRNIKMDGFVVVSLNLGVVRTEEDRIVMIFSPRSSVASLQEDTKERLNTLAETFGFTVSHSSEYPGWSFKEDSPVREICKESYKELFGEDLKIEAIHAGLECGLFSDAIKGLDAIAIGPTIANCHTPDEYLTLDSFERFYEFLKDILSRLAK</sequence>
<dbReference type="InterPro" id="IPR011650">
    <property type="entry name" value="Peptidase_M20_dimer"/>
</dbReference>
<evidence type="ECO:0000313" key="19">
    <source>
        <dbReference type="EMBL" id="RGK41233.1"/>
    </source>
</evidence>
<keyword evidence="6" id="KW-0862">Zinc</keyword>
<dbReference type="Pfam" id="PF01546">
    <property type="entry name" value="Peptidase_M20"/>
    <property type="match status" value="1"/>
</dbReference>
<accession>A0A3E4LUS9</accession>
<evidence type="ECO:0000256" key="5">
    <source>
        <dbReference type="ARBA" id="ARBA00022801"/>
    </source>
</evidence>
<evidence type="ECO:0000256" key="8">
    <source>
        <dbReference type="ARBA" id="ARBA00023285"/>
    </source>
</evidence>
<dbReference type="PRINTS" id="PR00934">
    <property type="entry name" value="XHISDIPTASE"/>
</dbReference>
<keyword evidence="7" id="KW-0482">Metalloprotease</keyword>
<dbReference type="RefSeq" id="WP_117687914.1">
    <property type="nucleotide sequence ID" value="NZ_QSQN01000010.1"/>
</dbReference>
<gene>
    <name evidence="19" type="ORF">DXD17_05240</name>
</gene>
<protein>
    <recommendedName>
        <fullName evidence="13">Cytosol non-specific dipeptidase</fullName>
        <ecNumber evidence="10">3.4.13.18</ecNumber>
    </recommendedName>
    <alternativeName>
        <fullName evidence="16">Aminoacyl-histidine dipeptidase</fullName>
    </alternativeName>
    <alternativeName>
        <fullName evidence="15">Beta-alanyl-histidine dipeptidase</fullName>
    </alternativeName>
    <alternativeName>
        <fullName evidence="14">Carnosinase</fullName>
    </alternativeName>
    <alternativeName>
        <fullName evidence="11">Peptidase D</fullName>
    </alternativeName>
    <alternativeName>
        <fullName evidence="17">Xaa-His dipeptidase</fullName>
    </alternativeName>
</protein>
<evidence type="ECO:0000256" key="1">
    <source>
        <dbReference type="ARBA" id="ARBA00001941"/>
    </source>
</evidence>
<dbReference type="EMBL" id="QSQN01000010">
    <property type="protein sequence ID" value="RGK41233.1"/>
    <property type="molecule type" value="Genomic_DNA"/>
</dbReference>
<evidence type="ECO:0000256" key="10">
    <source>
        <dbReference type="ARBA" id="ARBA00038976"/>
    </source>
</evidence>
<dbReference type="PANTHER" id="PTHR43501:SF1">
    <property type="entry name" value="CYTOSOL NON-SPECIFIC DIPEPTIDASE"/>
    <property type="match status" value="1"/>
</dbReference>
<evidence type="ECO:0000259" key="18">
    <source>
        <dbReference type="Pfam" id="PF07687"/>
    </source>
</evidence>
<evidence type="ECO:0000256" key="16">
    <source>
        <dbReference type="ARBA" id="ARBA00077688"/>
    </source>
</evidence>
<dbReference type="EC" id="3.4.13.18" evidence="10"/>
<evidence type="ECO:0000256" key="11">
    <source>
        <dbReference type="ARBA" id="ARBA00044252"/>
    </source>
</evidence>
<dbReference type="GO" id="GO:0070573">
    <property type="term" value="F:metallodipeptidase activity"/>
    <property type="evidence" value="ECO:0007669"/>
    <property type="project" value="TreeGrafter"/>
</dbReference>
<dbReference type="GO" id="GO:0046872">
    <property type="term" value="F:metal ion binding"/>
    <property type="evidence" value="ECO:0007669"/>
    <property type="project" value="UniProtKB-KW"/>
</dbReference>
<comment type="similarity">
    <text evidence="12">Belongs to the peptidase M20C family.</text>
</comment>
<dbReference type="GO" id="GO:0005829">
    <property type="term" value="C:cytosol"/>
    <property type="evidence" value="ECO:0007669"/>
    <property type="project" value="TreeGrafter"/>
</dbReference>
<comment type="cofactor">
    <cofactor evidence="2">
        <name>Zn(2+)</name>
        <dbReference type="ChEBI" id="CHEBI:29105"/>
    </cofactor>
</comment>
<name>A0A3E4LUS9_9FIRM</name>
<dbReference type="PANTHER" id="PTHR43501">
    <property type="entry name" value="CYTOSOL NON-SPECIFIC DIPEPTIDASE"/>
    <property type="match status" value="1"/>
</dbReference>
<evidence type="ECO:0000256" key="14">
    <source>
        <dbReference type="ARBA" id="ARBA00075285"/>
    </source>
</evidence>
<comment type="cofactor">
    <cofactor evidence="1">
        <name>Co(2+)</name>
        <dbReference type="ChEBI" id="CHEBI:48828"/>
    </cofactor>
</comment>
<dbReference type="InterPro" id="IPR002933">
    <property type="entry name" value="Peptidase_M20"/>
</dbReference>
<reference evidence="19 20" key="1">
    <citation type="submission" date="2018-08" db="EMBL/GenBank/DDBJ databases">
        <title>A genome reference for cultivated species of the human gut microbiota.</title>
        <authorList>
            <person name="Zou Y."/>
            <person name="Xue W."/>
            <person name="Luo G."/>
        </authorList>
    </citation>
    <scope>NUCLEOTIDE SEQUENCE [LARGE SCALE GENOMIC DNA]</scope>
    <source>
        <strain evidence="19 20">TF11-7</strain>
    </source>
</reference>
<keyword evidence="8" id="KW-0170">Cobalt</keyword>
<comment type="caution">
    <text evidence="19">The sequence shown here is derived from an EMBL/GenBank/DDBJ whole genome shotgun (WGS) entry which is preliminary data.</text>
</comment>
<evidence type="ECO:0000256" key="12">
    <source>
        <dbReference type="ARBA" id="ARBA00061423"/>
    </source>
</evidence>
<evidence type="ECO:0000256" key="2">
    <source>
        <dbReference type="ARBA" id="ARBA00001947"/>
    </source>
</evidence>
<evidence type="ECO:0000256" key="17">
    <source>
        <dbReference type="ARBA" id="ARBA00078074"/>
    </source>
</evidence>
<dbReference type="InterPro" id="IPR001160">
    <property type="entry name" value="Peptidase_M20C"/>
</dbReference>
<dbReference type="SUPFAM" id="SSF53187">
    <property type="entry name" value="Zn-dependent exopeptidases"/>
    <property type="match status" value="1"/>
</dbReference>
<dbReference type="GO" id="GO:0006508">
    <property type="term" value="P:proteolysis"/>
    <property type="evidence" value="ECO:0007669"/>
    <property type="project" value="UniProtKB-KW"/>
</dbReference>
<evidence type="ECO:0000256" key="7">
    <source>
        <dbReference type="ARBA" id="ARBA00023049"/>
    </source>
</evidence>
<evidence type="ECO:0000256" key="15">
    <source>
        <dbReference type="ARBA" id="ARBA00076004"/>
    </source>
</evidence>
<proteinExistence type="inferred from homology"/>
<evidence type="ECO:0000256" key="13">
    <source>
        <dbReference type="ARBA" id="ARBA00071271"/>
    </source>
</evidence>